<dbReference type="GO" id="GO:0006351">
    <property type="term" value="P:DNA-templated transcription"/>
    <property type="evidence" value="ECO:0007669"/>
    <property type="project" value="InterPro"/>
</dbReference>
<name>A0AAV3PNP6_LITER</name>
<evidence type="ECO:0000259" key="1">
    <source>
        <dbReference type="PROSITE" id="PS51806"/>
    </source>
</evidence>
<dbReference type="EMBL" id="BAABME010002063">
    <property type="protein sequence ID" value="GAA0152850.1"/>
    <property type="molecule type" value="Genomic_DNA"/>
</dbReference>
<proteinExistence type="predicted"/>
<dbReference type="PROSITE" id="PS51806">
    <property type="entry name" value="DOG1"/>
    <property type="match status" value="1"/>
</dbReference>
<dbReference type="GO" id="GO:0043565">
    <property type="term" value="F:sequence-specific DNA binding"/>
    <property type="evidence" value="ECO:0007669"/>
    <property type="project" value="InterPro"/>
</dbReference>
<dbReference type="Proteomes" id="UP001454036">
    <property type="component" value="Unassembled WGS sequence"/>
</dbReference>
<dbReference type="InterPro" id="IPR051886">
    <property type="entry name" value="Seed_Dev/Stress_Resp_Reg"/>
</dbReference>
<evidence type="ECO:0000313" key="2">
    <source>
        <dbReference type="EMBL" id="GAA0152850.1"/>
    </source>
</evidence>
<protein>
    <recommendedName>
        <fullName evidence="1">DOG1 domain-containing protein</fullName>
    </recommendedName>
</protein>
<keyword evidence="3" id="KW-1185">Reference proteome</keyword>
<dbReference type="Pfam" id="PF14144">
    <property type="entry name" value="DOG1"/>
    <property type="match status" value="1"/>
</dbReference>
<reference evidence="2 3" key="1">
    <citation type="submission" date="2024-01" db="EMBL/GenBank/DDBJ databases">
        <title>The complete chloroplast genome sequence of Lithospermum erythrorhizon: insights into the phylogenetic relationship among Boraginaceae species and the maternal lineages of purple gromwells.</title>
        <authorList>
            <person name="Okada T."/>
            <person name="Watanabe K."/>
        </authorList>
    </citation>
    <scope>NUCLEOTIDE SEQUENCE [LARGE SCALE GENOMIC DNA]</scope>
</reference>
<sequence>MINANHSQTSSSSSSSYQQTRAHCCFEEWMKLQEKDHSELLQALTSSPDHDHVLDLDQNNKKEEQMRHLVEKGMNHFEKYVDKRSQLAQNDPPAYFGTTWCSTLELPLLWLSGCRPSIYVRLVYALCGIQFHSQLSGFLEGGTLKTGDLGDLSATQLRKVDELQRVTIRAEEKLSEKLASFQENIADAPIADIASWKTLCLCESNRDVDDALREHERNIIGVYAEADKFRLSTLRELLNILNPAQSVNFLAASKKLHLCIHNWGKQRDQSQGQEH</sequence>
<evidence type="ECO:0000313" key="3">
    <source>
        <dbReference type="Proteomes" id="UP001454036"/>
    </source>
</evidence>
<comment type="caution">
    <text evidence="2">The sequence shown here is derived from an EMBL/GenBank/DDBJ whole genome shotgun (WGS) entry which is preliminary data.</text>
</comment>
<organism evidence="2 3">
    <name type="scientific">Lithospermum erythrorhizon</name>
    <name type="common">Purple gromwell</name>
    <name type="synonym">Lithospermum officinale var. erythrorhizon</name>
    <dbReference type="NCBI Taxonomy" id="34254"/>
    <lineage>
        <taxon>Eukaryota</taxon>
        <taxon>Viridiplantae</taxon>
        <taxon>Streptophyta</taxon>
        <taxon>Embryophyta</taxon>
        <taxon>Tracheophyta</taxon>
        <taxon>Spermatophyta</taxon>
        <taxon>Magnoliopsida</taxon>
        <taxon>eudicotyledons</taxon>
        <taxon>Gunneridae</taxon>
        <taxon>Pentapetalae</taxon>
        <taxon>asterids</taxon>
        <taxon>lamiids</taxon>
        <taxon>Boraginales</taxon>
        <taxon>Boraginaceae</taxon>
        <taxon>Boraginoideae</taxon>
        <taxon>Lithospermeae</taxon>
        <taxon>Lithospermum</taxon>
    </lineage>
</organism>
<dbReference type="PANTHER" id="PTHR46354:SF7">
    <property type="entry name" value="PROTEIN DOG1-LIKE 1"/>
    <property type="match status" value="1"/>
</dbReference>
<gene>
    <name evidence="2" type="ORF">LIER_11225</name>
</gene>
<accession>A0AAV3PNP6</accession>
<dbReference type="AlphaFoldDB" id="A0AAV3PNP6"/>
<dbReference type="PANTHER" id="PTHR46354">
    <property type="entry name" value="DOG1 DOMAIN-CONTAINING PROTEIN"/>
    <property type="match status" value="1"/>
</dbReference>
<dbReference type="InterPro" id="IPR025422">
    <property type="entry name" value="TGA_domain"/>
</dbReference>
<feature type="domain" description="DOG1" evidence="1">
    <location>
        <begin position="19"/>
        <end position="270"/>
    </location>
</feature>